<evidence type="ECO:0000259" key="5">
    <source>
        <dbReference type="PROSITE" id="PS50977"/>
    </source>
</evidence>
<feature type="DNA-binding region" description="H-T-H motif" evidence="4">
    <location>
        <begin position="30"/>
        <end position="49"/>
    </location>
</feature>
<dbReference type="GO" id="GO:0003677">
    <property type="term" value="F:DNA binding"/>
    <property type="evidence" value="ECO:0007669"/>
    <property type="project" value="UniProtKB-UniRule"/>
</dbReference>
<keyword evidence="1" id="KW-0805">Transcription regulation</keyword>
<evidence type="ECO:0000313" key="7">
    <source>
        <dbReference type="Proteomes" id="UP000017404"/>
    </source>
</evidence>
<keyword evidence="7" id="KW-1185">Reference proteome</keyword>
<dbReference type="NCBIfam" id="NF011572">
    <property type="entry name" value="PRK14996.1"/>
    <property type="match status" value="1"/>
</dbReference>
<dbReference type="PANTHER" id="PTHR47506">
    <property type="entry name" value="TRANSCRIPTIONAL REGULATORY PROTEIN"/>
    <property type="match status" value="1"/>
</dbReference>
<dbReference type="EMBL" id="AYEV01000005">
    <property type="protein sequence ID" value="ESK56944.1"/>
    <property type="molecule type" value="Genomic_DNA"/>
</dbReference>
<dbReference type="PATRIC" id="fig|1120928.5.peg.731"/>
<accession>V2WAB1</accession>
<evidence type="ECO:0000256" key="3">
    <source>
        <dbReference type="ARBA" id="ARBA00023163"/>
    </source>
</evidence>
<evidence type="ECO:0000256" key="4">
    <source>
        <dbReference type="PROSITE-ProRule" id="PRU00335"/>
    </source>
</evidence>
<dbReference type="InterPro" id="IPR009057">
    <property type="entry name" value="Homeodomain-like_sf"/>
</dbReference>
<dbReference type="Proteomes" id="UP000017404">
    <property type="component" value="Unassembled WGS sequence"/>
</dbReference>
<keyword evidence="2 4" id="KW-0238">DNA-binding</keyword>
<comment type="caution">
    <text evidence="6">The sequence shown here is derived from an EMBL/GenBank/DDBJ whole genome shotgun (WGS) entry which is preliminary data.</text>
</comment>
<reference evidence="6 7" key="1">
    <citation type="submission" date="2013-10" db="EMBL/GenBank/DDBJ databases">
        <title>The Genome Sequence of Acinetobacter tjernbergiae CIP107465.</title>
        <authorList>
            <consortium name="The Broad Institute Genomics Platform"/>
            <consortium name="The Broad Institute Genome Sequencing Center for Infectious Disease"/>
            <person name="Cerqueira G."/>
            <person name="Feldgarden M."/>
            <person name="Courvalin P."/>
            <person name="Grillot-Courvalin C."/>
            <person name="Clermont D."/>
            <person name="Rocha E."/>
            <person name="Yoon E.-J."/>
            <person name="Nemec A."/>
            <person name="Young S.K."/>
            <person name="Zeng Q."/>
            <person name="Gargeya S."/>
            <person name="Fitzgerald M."/>
            <person name="Abouelleil A."/>
            <person name="Alvarado L."/>
            <person name="Berlin A.M."/>
            <person name="Chapman S.B."/>
            <person name="Gainer-Dewar J."/>
            <person name="Goldberg J."/>
            <person name="Gnerre S."/>
            <person name="Griggs A."/>
            <person name="Gujja S."/>
            <person name="Hansen M."/>
            <person name="Howarth C."/>
            <person name="Imamovic A."/>
            <person name="Ireland A."/>
            <person name="Larimer J."/>
            <person name="McCowan C."/>
            <person name="Murphy C."/>
            <person name="Pearson M."/>
            <person name="Poon T.W."/>
            <person name="Priest M."/>
            <person name="Roberts A."/>
            <person name="Saif S."/>
            <person name="Shea T."/>
            <person name="Sykes S."/>
            <person name="Wortman J."/>
            <person name="Nusbaum C."/>
            <person name="Birren B."/>
        </authorList>
    </citation>
    <scope>NUCLEOTIDE SEQUENCE [LARGE SCALE GENOMIC DNA]</scope>
    <source>
        <strain evidence="6 7">CIP 107465</strain>
    </source>
</reference>
<dbReference type="SUPFAM" id="SSF48498">
    <property type="entry name" value="Tetracyclin repressor-like, C-terminal domain"/>
    <property type="match status" value="1"/>
</dbReference>
<dbReference type="SUPFAM" id="SSF46689">
    <property type="entry name" value="Homeodomain-like"/>
    <property type="match status" value="1"/>
</dbReference>
<evidence type="ECO:0000313" key="6">
    <source>
        <dbReference type="EMBL" id="ESK56944.1"/>
    </source>
</evidence>
<dbReference type="PROSITE" id="PS50977">
    <property type="entry name" value="HTH_TETR_2"/>
    <property type="match status" value="1"/>
</dbReference>
<organism evidence="6 7">
    <name type="scientific">Acinetobacter tjernbergiae DSM 14971 = CIP 107465</name>
    <dbReference type="NCBI Taxonomy" id="1120928"/>
    <lineage>
        <taxon>Bacteria</taxon>
        <taxon>Pseudomonadati</taxon>
        <taxon>Pseudomonadota</taxon>
        <taxon>Gammaproteobacteria</taxon>
        <taxon>Moraxellales</taxon>
        <taxon>Moraxellaceae</taxon>
        <taxon>Acinetobacter</taxon>
    </lineage>
</organism>
<dbReference type="AlphaFoldDB" id="V2WAB1"/>
<dbReference type="OrthoDB" id="9816296at2"/>
<dbReference type="Pfam" id="PF00440">
    <property type="entry name" value="TetR_N"/>
    <property type="match status" value="1"/>
</dbReference>
<dbReference type="eggNOG" id="COG1309">
    <property type="taxonomic scope" value="Bacteria"/>
</dbReference>
<proteinExistence type="predicted"/>
<protein>
    <recommendedName>
        <fullName evidence="5">HTH tetR-type domain-containing protein</fullName>
    </recommendedName>
</protein>
<dbReference type="RefSeq" id="WP_018678036.1">
    <property type="nucleotide sequence ID" value="NZ_AYEV01000005.1"/>
</dbReference>
<name>V2WAB1_9GAMM</name>
<keyword evidence="3" id="KW-0804">Transcription</keyword>
<dbReference type="PANTHER" id="PTHR47506:SF6">
    <property type="entry name" value="HTH-TYPE TRANSCRIPTIONAL REPRESSOR NEMR"/>
    <property type="match status" value="1"/>
</dbReference>
<sequence length="196" mass="22844">MAYLNKEQRREMILQAAMQVALHEGFSAMTVRRIATEAQTSTGQVHHHFTSNSHLKAEAFIKLMQQLDEIENQVHTTNYLQRLSLLLGCENIEQIQPYLRLWNEAEVLIDQDQEIKFAYNIAMQDWHRSIVRIIDEGQNHGEFHFDTDSYDIAWRLIAFVCGLEGIYKLGLNGLNEVDFKRHTDAIIQAELFKNKI</sequence>
<evidence type="ECO:0000256" key="1">
    <source>
        <dbReference type="ARBA" id="ARBA00023015"/>
    </source>
</evidence>
<feature type="domain" description="HTH tetR-type" evidence="5">
    <location>
        <begin position="7"/>
        <end position="67"/>
    </location>
</feature>
<dbReference type="InterPro" id="IPR036271">
    <property type="entry name" value="Tet_transcr_reg_TetR-rel_C_sf"/>
</dbReference>
<gene>
    <name evidence="6" type="ORF">F990_00712</name>
</gene>
<dbReference type="Gene3D" id="1.10.357.10">
    <property type="entry name" value="Tetracycline Repressor, domain 2"/>
    <property type="match status" value="1"/>
</dbReference>
<dbReference type="InterPro" id="IPR001647">
    <property type="entry name" value="HTH_TetR"/>
</dbReference>
<dbReference type="STRING" id="202955.GCA_000759995_02085"/>
<evidence type="ECO:0000256" key="2">
    <source>
        <dbReference type="ARBA" id="ARBA00023125"/>
    </source>
</evidence>